<dbReference type="SUPFAM" id="SSF57667">
    <property type="entry name" value="beta-beta-alpha zinc fingers"/>
    <property type="match status" value="1"/>
</dbReference>
<name>A0A553PT90_TIGCA</name>
<sequence>MRRTMSPLNNINDGNNQGGPAQVQVEVANNSNGSNWRQHVATHIGQEIPPDVFEALDHETKAILTGTHERMKRGFFEQRLTKAEAKRPKGPKQLEVPSKNCRLKNFGIPYARAASLAFWKTRQNEPETHSDGQRGVDREQGEEPDQTSSAQFPTLHSLLYSPQFWTQALLAINYLSTWSTLDDQNVAQDDLVPLVRPWSDHQVHDLLGQLVPDPVVAAQMAPLPEEPVEPLNNKEVPDYIVEGTIRAQRKNSNSSVFYVVNDQDQIIVNQETNRPKVICYKCFKELQDEHSIYRHLQIHDKSNRHQCPICASSHVQRYNLRIHMETHIGMDVPQEIKDTLPHDFRGIIDGDPDIINPEKFQKKLARALKKRIKTTTCIETIQSLQSKLLSLEHGKA</sequence>
<dbReference type="PROSITE" id="PS50157">
    <property type="entry name" value="ZINC_FINGER_C2H2_2"/>
    <property type="match status" value="1"/>
</dbReference>
<dbReference type="InterPro" id="IPR036236">
    <property type="entry name" value="Znf_C2H2_sf"/>
</dbReference>
<dbReference type="Gene3D" id="3.30.160.60">
    <property type="entry name" value="Classic Zinc Finger"/>
    <property type="match status" value="1"/>
</dbReference>
<dbReference type="EMBL" id="VCGU01000001">
    <property type="protein sequence ID" value="TRY80901.1"/>
    <property type="molecule type" value="Genomic_DNA"/>
</dbReference>
<reference evidence="4 5" key="1">
    <citation type="journal article" date="2018" name="Nat. Ecol. Evol.">
        <title>Genomic signatures of mitonuclear coevolution across populations of Tigriopus californicus.</title>
        <authorList>
            <person name="Barreto F.S."/>
            <person name="Watson E.T."/>
            <person name="Lima T.G."/>
            <person name="Willett C.S."/>
            <person name="Edmands S."/>
            <person name="Li W."/>
            <person name="Burton R.S."/>
        </authorList>
    </citation>
    <scope>NUCLEOTIDE SEQUENCE [LARGE SCALE GENOMIC DNA]</scope>
    <source>
        <strain evidence="4 5">San Diego</strain>
    </source>
</reference>
<feature type="compositionally biased region" description="Polar residues" evidence="2">
    <location>
        <begin position="1"/>
        <end position="19"/>
    </location>
</feature>
<dbReference type="AlphaFoldDB" id="A0A553PT90"/>
<comment type="caution">
    <text evidence="4">The sequence shown here is derived from an EMBL/GenBank/DDBJ whole genome shotgun (WGS) entry which is preliminary data.</text>
</comment>
<dbReference type="InterPro" id="IPR013087">
    <property type="entry name" value="Znf_C2H2_type"/>
</dbReference>
<gene>
    <name evidence="4" type="ORF">TCAL_14507</name>
</gene>
<evidence type="ECO:0000313" key="5">
    <source>
        <dbReference type="Proteomes" id="UP000318571"/>
    </source>
</evidence>
<evidence type="ECO:0000259" key="3">
    <source>
        <dbReference type="PROSITE" id="PS50157"/>
    </source>
</evidence>
<protein>
    <recommendedName>
        <fullName evidence="3">C2H2-type domain-containing protein</fullName>
    </recommendedName>
</protein>
<feature type="region of interest" description="Disordered" evidence="2">
    <location>
        <begin position="123"/>
        <end position="150"/>
    </location>
</feature>
<keyword evidence="1" id="KW-0479">Metal-binding</keyword>
<dbReference type="GO" id="GO:0008270">
    <property type="term" value="F:zinc ion binding"/>
    <property type="evidence" value="ECO:0007669"/>
    <property type="project" value="UniProtKB-KW"/>
</dbReference>
<feature type="domain" description="C2H2-type" evidence="3">
    <location>
        <begin position="305"/>
        <end position="332"/>
    </location>
</feature>
<dbReference type="Proteomes" id="UP000318571">
    <property type="component" value="Chromosome 12"/>
</dbReference>
<keyword evidence="5" id="KW-1185">Reference proteome</keyword>
<evidence type="ECO:0000256" key="2">
    <source>
        <dbReference type="SAM" id="MobiDB-lite"/>
    </source>
</evidence>
<evidence type="ECO:0000256" key="1">
    <source>
        <dbReference type="PROSITE-ProRule" id="PRU00042"/>
    </source>
</evidence>
<feature type="compositionally biased region" description="Basic and acidic residues" evidence="2">
    <location>
        <begin position="123"/>
        <end position="141"/>
    </location>
</feature>
<dbReference type="SMART" id="SM00355">
    <property type="entry name" value="ZnF_C2H2"/>
    <property type="match status" value="2"/>
</dbReference>
<evidence type="ECO:0000313" key="4">
    <source>
        <dbReference type="EMBL" id="TRY80901.1"/>
    </source>
</evidence>
<accession>A0A553PT90</accession>
<proteinExistence type="predicted"/>
<keyword evidence="1" id="KW-0862">Zinc</keyword>
<organism evidence="4 5">
    <name type="scientific">Tigriopus californicus</name>
    <name type="common">Marine copepod</name>
    <dbReference type="NCBI Taxonomy" id="6832"/>
    <lineage>
        <taxon>Eukaryota</taxon>
        <taxon>Metazoa</taxon>
        <taxon>Ecdysozoa</taxon>
        <taxon>Arthropoda</taxon>
        <taxon>Crustacea</taxon>
        <taxon>Multicrustacea</taxon>
        <taxon>Hexanauplia</taxon>
        <taxon>Copepoda</taxon>
        <taxon>Harpacticoida</taxon>
        <taxon>Harpacticidae</taxon>
        <taxon>Tigriopus</taxon>
    </lineage>
</organism>
<dbReference type="PROSITE" id="PS00028">
    <property type="entry name" value="ZINC_FINGER_C2H2_1"/>
    <property type="match status" value="1"/>
</dbReference>
<keyword evidence="1" id="KW-0863">Zinc-finger</keyword>
<feature type="region of interest" description="Disordered" evidence="2">
    <location>
        <begin position="1"/>
        <end position="20"/>
    </location>
</feature>